<dbReference type="PROSITE" id="PS00463">
    <property type="entry name" value="ZN2_CY6_FUNGAL_1"/>
    <property type="match status" value="1"/>
</dbReference>
<dbReference type="PROSITE" id="PS50048">
    <property type="entry name" value="ZN2_CY6_FUNGAL_2"/>
    <property type="match status" value="1"/>
</dbReference>
<dbReference type="InterPro" id="IPR036864">
    <property type="entry name" value="Zn2-C6_fun-type_DNA-bd_sf"/>
</dbReference>
<gene>
    <name evidence="5" type="ORF">QQZ08_007596</name>
</gene>
<dbReference type="InterPro" id="IPR001138">
    <property type="entry name" value="Zn2Cys6_DnaBD"/>
</dbReference>
<name>A0ABR1HYL9_9HYPO</name>
<dbReference type="EMBL" id="JAZAVK010000074">
    <property type="protein sequence ID" value="KAK7425882.1"/>
    <property type="molecule type" value="Genomic_DNA"/>
</dbReference>
<evidence type="ECO:0000259" key="4">
    <source>
        <dbReference type="PROSITE" id="PS50048"/>
    </source>
</evidence>
<feature type="domain" description="Zn(2)-C6 fungal-type" evidence="4">
    <location>
        <begin position="62"/>
        <end position="92"/>
    </location>
</feature>
<evidence type="ECO:0000256" key="3">
    <source>
        <dbReference type="SAM" id="MobiDB-lite"/>
    </source>
</evidence>
<dbReference type="Pfam" id="PF04082">
    <property type="entry name" value="Fungal_trans"/>
    <property type="match status" value="1"/>
</dbReference>
<evidence type="ECO:0000313" key="6">
    <source>
        <dbReference type="Proteomes" id="UP001498421"/>
    </source>
</evidence>
<accession>A0ABR1HYL9</accession>
<dbReference type="Pfam" id="PF00172">
    <property type="entry name" value="Zn_clus"/>
    <property type="match status" value="1"/>
</dbReference>
<dbReference type="PANTHER" id="PTHR47785">
    <property type="entry name" value="ZN(II)2CYS6 TRANSCRIPTION FACTOR (EUROFUNG)-RELATED-RELATED"/>
    <property type="match status" value="1"/>
</dbReference>
<protein>
    <recommendedName>
        <fullName evidence="4">Zn(2)-C6 fungal-type domain-containing protein</fullName>
    </recommendedName>
</protein>
<dbReference type="PANTHER" id="PTHR47785:SF5">
    <property type="entry name" value="ZN(II)2CYS6 TRANSCRIPTION FACTOR (EUROFUNG)"/>
    <property type="match status" value="1"/>
</dbReference>
<sequence length="643" mass="72516">MPNISTLHRSAIPRFEARKQQLSSQPVPSTMSGTGSHGHGPSSGGKRPRISGMYQRKRAVAACQPCRVRKTKCDNIRPSCGFCTRHGAQCTYADPANDHSSFDPASLAILERLNHVVSLLETKQPGSSEQDLSPDILTHISHIAVDRSTPEDLDVEDDLLEDTPNFPASVHNCESVLKWPVFHGLVPDVESFIKWPETAETASPFLSGRGNLGRGVQEEDFIPLSKKFLSYAHTRNPILNVGEFSSYVRGAAETGLRWDGPSCLVLISCALGCISLPYESKEGTQEPPSTPIPTLDSMNTSAAYYLAAKRRLGLLEPSLLYVQCLFLCGVLEMYYMDPLRAWHFFNQACVQFRNLLWRRGNTQSSEETHVSSETRRLEQRLYWSCMKSECELRCEIHLPTSGISRFGFPNVFPSPPNELSSPVVNSHPHDSSSVATSVELQEEERSWFYYLAEISCRRMMNRAFTALGRNGESSWIRDFQENLKHFNALKEQMVIWYSHIPSQLDLAQGEGVNNELAHYVRARAFTYQEWIHRPFLYYVVHQPLDDLCVAQAMPLAEKCLELSVQCQVMVHPFHRHHGTWFIARNSLTRASILLAAAMSKKVKMPEGWRGVVESALLVVQHWQDEAPDLRKAGEIVRDLLESC</sequence>
<dbReference type="SUPFAM" id="SSF57701">
    <property type="entry name" value="Zn2/Cys6 DNA-binding domain"/>
    <property type="match status" value="1"/>
</dbReference>
<feature type="region of interest" description="Disordered" evidence="3">
    <location>
        <begin position="17"/>
        <end position="50"/>
    </location>
</feature>
<dbReference type="InterPro" id="IPR053181">
    <property type="entry name" value="EcdB-like_regulator"/>
</dbReference>
<reference evidence="5 6" key="1">
    <citation type="journal article" date="2025" name="Microbiol. Resour. Announc.">
        <title>Draft genome sequences for Neonectria magnoliae and Neonectria punicea, canker pathogens of Liriodendron tulipifera and Acer saccharum in West Virginia.</title>
        <authorList>
            <person name="Petronek H.M."/>
            <person name="Kasson M.T."/>
            <person name="Metheny A.M."/>
            <person name="Stauder C.M."/>
            <person name="Lovett B."/>
            <person name="Lynch S.C."/>
            <person name="Garnas J.R."/>
            <person name="Kasson L.R."/>
            <person name="Stajich J.E."/>
        </authorList>
    </citation>
    <scope>NUCLEOTIDE SEQUENCE [LARGE SCALE GENOMIC DNA]</scope>
    <source>
        <strain evidence="5 6">NRRL 64651</strain>
    </source>
</reference>
<dbReference type="SMART" id="SM00066">
    <property type="entry name" value="GAL4"/>
    <property type="match status" value="1"/>
</dbReference>
<dbReference type="CDD" id="cd12148">
    <property type="entry name" value="fungal_TF_MHR"/>
    <property type="match status" value="1"/>
</dbReference>
<comment type="caution">
    <text evidence="5">The sequence shown here is derived from an EMBL/GenBank/DDBJ whole genome shotgun (WGS) entry which is preliminary data.</text>
</comment>
<evidence type="ECO:0000313" key="5">
    <source>
        <dbReference type="EMBL" id="KAK7425882.1"/>
    </source>
</evidence>
<keyword evidence="2" id="KW-0539">Nucleus</keyword>
<evidence type="ECO:0000256" key="1">
    <source>
        <dbReference type="ARBA" id="ARBA00022723"/>
    </source>
</evidence>
<proteinExistence type="predicted"/>
<evidence type="ECO:0000256" key="2">
    <source>
        <dbReference type="ARBA" id="ARBA00023242"/>
    </source>
</evidence>
<keyword evidence="6" id="KW-1185">Reference proteome</keyword>
<organism evidence="5 6">
    <name type="scientific">Neonectria magnoliae</name>
    <dbReference type="NCBI Taxonomy" id="2732573"/>
    <lineage>
        <taxon>Eukaryota</taxon>
        <taxon>Fungi</taxon>
        <taxon>Dikarya</taxon>
        <taxon>Ascomycota</taxon>
        <taxon>Pezizomycotina</taxon>
        <taxon>Sordariomycetes</taxon>
        <taxon>Hypocreomycetidae</taxon>
        <taxon>Hypocreales</taxon>
        <taxon>Nectriaceae</taxon>
        <taxon>Neonectria</taxon>
    </lineage>
</organism>
<dbReference type="InterPro" id="IPR007219">
    <property type="entry name" value="XnlR_reg_dom"/>
</dbReference>
<dbReference type="Gene3D" id="4.10.240.10">
    <property type="entry name" value="Zn(2)-C6 fungal-type DNA-binding domain"/>
    <property type="match status" value="1"/>
</dbReference>
<keyword evidence="1" id="KW-0479">Metal-binding</keyword>
<dbReference type="CDD" id="cd00067">
    <property type="entry name" value="GAL4"/>
    <property type="match status" value="1"/>
</dbReference>
<dbReference type="Proteomes" id="UP001498421">
    <property type="component" value="Unassembled WGS sequence"/>
</dbReference>